<feature type="transmembrane region" description="Helical" evidence="1">
    <location>
        <begin position="20"/>
        <end position="52"/>
    </location>
</feature>
<reference evidence="2" key="1">
    <citation type="journal article" date="2015" name="Nature">
        <title>Complex archaea that bridge the gap between prokaryotes and eukaryotes.</title>
        <authorList>
            <person name="Spang A."/>
            <person name="Saw J.H."/>
            <person name="Jorgensen S.L."/>
            <person name="Zaremba-Niedzwiedzka K."/>
            <person name="Martijn J."/>
            <person name="Lind A.E."/>
            <person name="van Eijk R."/>
            <person name="Schleper C."/>
            <person name="Guy L."/>
            <person name="Ettema T.J."/>
        </authorList>
    </citation>
    <scope>NUCLEOTIDE SEQUENCE</scope>
</reference>
<proteinExistence type="predicted"/>
<sequence>MSTEEFPFSNPYHLYISYTLPVFLPFAMLCSFTLENVALIALTLFGMLICFFDRKARFLKQPQYAFKMTVLASIAVQLLCALFYWLFDLTLLVAFALTVYLCFSADRDVKEIIKANF</sequence>
<comment type="caution">
    <text evidence="2">The sequence shown here is derived from an EMBL/GenBank/DDBJ whole genome shotgun (WGS) entry which is preliminary data.</text>
</comment>
<feature type="transmembrane region" description="Helical" evidence="1">
    <location>
        <begin position="64"/>
        <end position="85"/>
    </location>
</feature>
<keyword evidence="1" id="KW-1133">Transmembrane helix</keyword>
<keyword evidence="1" id="KW-0812">Transmembrane</keyword>
<name>A0A0F9MLG1_9ZZZZ</name>
<evidence type="ECO:0000313" key="2">
    <source>
        <dbReference type="EMBL" id="KKN00157.1"/>
    </source>
</evidence>
<protein>
    <submittedName>
        <fullName evidence="2">Uncharacterized protein</fullName>
    </submittedName>
</protein>
<dbReference type="AlphaFoldDB" id="A0A0F9MLG1"/>
<organism evidence="2">
    <name type="scientific">marine sediment metagenome</name>
    <dbReference type="NCBI Taxonomy" id="412755"/>
    <lineage>
        <taxon>unclassified sequences</taxon>
        <taxon>metagenomes</taxon>
        <taxon>ecological metagenomes</taxon>
    </lineage>
</organism>
<gene>
    <name evidence="2" type="ORF">LCGC14_1140740</name>
</gene>
<dbReference type="EMBL" id="LAZR01005409">
    <property type="protein sequence ID" value="KKN00157.1"/>
    <property type="molecule type" value="Genomic_DNA"/>
</dbReference>
<evidence type="ECO:0000256" key="1">
    <source>
        <dbReference type="SAM" id="Phobius"/>
    </source>
</evidence>
<accession>A0A0F9MLG1</accession>
<keyword evidence="1" id="KW-0472">Membrane</keyword>